<dbReference type="GO" id="GO:0004165">
    <property type="term" value="F:delta(3)-delta(2)-enoyl-CoA isomerase activity"/>
    <property type="evidence" value="ECO:0007669"/>
    <property type="project" value="TreeGrafter"/>
</dbReference>
<dbReference type="Gene3D" id="3.90.226.10">
    <property type="entry name" value="2-enoyl-CoA Hydratase, Chain A, domain 1"/>
    <property type="match status" value="1"/>
</dbReference>
<keyword evidence="1" id="KW-0413">Isomerase</keyword>
<dbReference type="GO" id="GO:0006635">
    <property type="term" value="P:fatty acid beta-oxidation"/>
    <property type="evidence" value="ECO:0007669"/>
    <property type="project" value="TreeGrafter"/>
</dbReference>
<evidence type="ECO:0000313" key="1">
    <source>
        <dbReference type="EMBL" id="ADG97820.1"/>
    </source>
</evidence>
<dbReference type="eggNOG" id="COG1024">
    <property type="taxonomic scope" value="Bacteria"/>
</dbReference>
<dbReference type="Pfam" id="PF00378">
    <property type="entry name" value="ECH_1"/>
    <property type="match status" value="1"/>
</dbReference>
<dbReference type="CDD" id="cd06558">
    <property type="entry name" value="crotonase-like"/>
    <property type="match status" value="1"/>
</dbReference>
<evidence type="ECO:0000313" key="2">
    <source>
        <dbReference type="Proteomes" id="UP000002247"/>
    </source>
</evidence>
<dbReference type="OrthoDB" id="3567227at2"/>
<dbReference type="SUPFAM" id="SSF52096">
    <property type="entry name" value="ClpP/crotonase"/>
    <property type="match status" value="1"/>
</dbReference>
<dbReference type="EMBL" id="CP001958">
    <property type="protein sequence ID" value="ADG97820.1"/>
    <property type="molecule type" value="Genomic_DNA"/>
</dbReference>
<dbReference type="InterPro" id="IPR001753">
    <property type="entry name" value="Enoyl-CoA_hydra/iso"/>
</dbReference>
<reference evidence="1 2" key="1">
    <citation type="journal article" date="2010" name="Stand. Genomic Sci.">
        <title>Complete genome sequence of Segniliparus rotundus type strain (CDC 1076).</title>
        <authorList>
            <person name="Sikorski J."/>
            <person name="Lapidus A."/>
            <person name="Copeland A."/>
            <person name="Misra M."/>
            <person name="Glavina Del Rio T."/>
            <person name="Nolan M."/>
            <person name="Lucas S."/>
            <person name="Chen F."/>
            <person name="Tice H."/>
            <person name="Cheng J.F."/>
            <person name="Jando M."/>
            <person name="Schneider S."/>
            <person name="Bruce D."/>
            <person name="Goodwin L."/>
            <person name="Pitluck S."/>
            <person name="Liolios K."/>
            <person name="Mikhailova N."/>
            <person name="Pati A."/>
            <person name="Ivanova N."/>
            <person name="Mavromatis K."/>
            <person name="Chen A."/>
            <person name="Palaniappan K."/>
            <person name="Chertkov O."/>
            <person name="Land M."/>
            <person name="Hauser L."/>
            <person name="Chang Y.J."/>
            <person name="Jeffries C.D."/>
            <person name="Brettin T."/>
            <person name="Detter J.C."/>
            <person name="Han C."/>
            <person name="Rohde M."/>
            <person name="Goker M."/>
            <person name="Bristow J."/>
            <person name="Eisen J.A."/>
            <person name="Markowitz V."/>
            <person name="Hugenholtz P."/>
            <person name="Kyrpides N.C."/>
            <person name="Klenk H.P."/>
        </authorList>
    </citation>
    <scope>NUCLEOTIDE SEQUENCE [LARGE SCALE GENOMIC DNA]</scope>
    <source>
        <strain evidence="2">ATCC BAA-972 / CDC 1076 / CIP 108378 / DSM 44985 / JCM 13578</strain>
    </source>
</reference>
<gene>
    <name evidence="1" type="ordered locus">Srot_1355</name>
</gene>
<protein>
    <submittedName>
        <fullName evidence="1">Enoyl-CoA hydratase/isomerase</fullName>
    </submittedName>
</protein>
<proteinExistence type="predicted"/>
<dbReference type="PANTHER" id="PTHR11941">
    <property type="entry name" value="ENOYL-COA HYDRATASE-RELATED"/>
    <property type="match status" value="1"/>
</dbReference>
<name>D6Z790_SEGRD</name>
<dbReference type="KEGG" id="srt:Srot_1355"/>
<dbReference type="HOGENOM" id="CLU_009834_3_2_11"/>
<dbReference type="STRING" id="640132.Srot_1355"/>
<sequence length="230" mass="24041">MPYLRHDGDVAILYLGAEGAELDPQNPENRFTNEWLSSVNDLLDEVEATGDAEGSGALVVTATGKFFTNGLDVPTLLGDSTAYLGAVHNLYARLLALPLPTVAAINGHAFGAGAMLATALDYRIMRVDRGYYCLPEVSLGIPFSPGMRALLRGRLPAQTALEAMATGRRYGGPDAHAAGIVEATAPEQDVLSSAIARAAEHAGTRGKNLGVIKSGLHEAALAALAMETTL</sequence>
<dbReference type="RefSeq" id="WP_013138274.1">
    <property type="nucleotide sequence ID" value="NC_014168.1"/>
</dbReference>
<keyword evidence="2" id="KW-1185">Reference proteome</keyword>
<accession>D6Z790</accession>
<dbReference type="PANTHER" id="PTHR11941:SF75">
    <property type="entry name" value="ENOYL-COA HYDRATASE_ISOMERASE FAMILY PROTEIN"/>
    <property type="match status" value="1"/>
</dbReference>
<dbReference type="AlphaFoldDB" id="D6Z790"/>
<organism evidence="1 2">
    <name type="scientific">Segniliparus rotundus (strain ATCC BAA-972 / CDC 1076 / CIP 108378 / DSM 44985 / JCM 13578)</name>
    <dbReference type="NCBI Taxonomy" id="640132"/>
    <lineage>
        <taxon>Bacteria</taxon>
        <taxon>Bacillati</taxon>
        <taxon>Actinomycetota</taxon>
        <taxon>Actinomycetes</taxon>
        <taxon>Mycobacteriales</taxon>
        <taxon>Segniliparaceae</taxon>
        <taxon>Segniliparus</taxon>
    </lineage>
</organism>
<dbReference type="Proteomes" id="UP000002247">
    <property type="component" value="Chromosome"/>
</dbReference>
<dbReference type="InterPro" id="IPR029045">
    <property type="entry name" value="ClpP/crotonase-like_dom_sf"/>
</dbReference>